<feature type="transmembrane region" description="Helical" evidence="1">
    <location>
        <begin position="80"/>
        <end position="102"/>
    </location>
</feature>
<protein>
    <submittedName>
        <fullName evidence="2">Cox cluster protein</fullName>
    </submittedName>
</protein>
<dbReference type="AlphaFoldDB" id="M0HS06"/>
<sequence length="111" mass="11453">MCAKKGASVCPQRTKTANSVAYTSEDVSSNVRGQRFVIGLYAALVTVAGVAGFLTGTFVSGLQPPKFLFLVPFPATPLGFAAYGALTIALVLGLPLLLVVYVSSQIDDVAG</sequence>
<evidence type="ECO:0000313" key="2">
    <source>
        <dbReference type="EMBL" id="ELZ86513.1"/>
    </source>
</evidence>
<organism evidence="2 3">
    <name type="scientific">Haloferax elongans ATCC BAA-1513</name>
    <dbReference type="NCBI Taxonomy" id="1230453"/>
    <lineage>
        <taxon>Archaea</taxon>
        <taxon>Methanobacteriati</taxon>
        <taxon>Methanobacteriota</taxon>
        <taxon>Stenosarchaea group</taxon>
        <taxon>Halobacteria</taxon>
        <taxon>Halobacteriales</taxon>
        <taxon>Haloferacaceae</taxon>
        <taxon>Haloferax</taxon>
    </lineage>
</organism>
<evidence type="ECO:0000256" key="1">
    <source>
        <dbReference type="SAM" id="Phobius"/>
    </source>
</evidence>
<dbReference type="STRING" id="1230453.C453_06738"/>
<reference evidence="2 3" key="1">
    <citation type="journal article" date="2014" name="PLoS Genet.">
        <title>Phylogenetically driven sequencing of extremely halophilic archaea reveals strategies for static and dynamic osmo-response.</title>
        <authorList>
            <person name="Becker E.A."/>
            <person name="Seitzer P.M."/>
            <person name="Tritt A."/>
            <person name="Larsen D."/>
            <person name="Krusor M."/>
            <person name="Yao A.I."/>
            <person name="Wu D."/>
            <person name="Madern D."/>
            <person name="Eisen J.A."/>
            <person name="Darling A.E."/>
            <person name="Facciotti M.T."/>
        </authorList>
    </citation>
    <scope>NUCLEOTIDE SEQUENCE [LARGE SCALE GENOMIC DNA]</scope>
    <source>
        <strain evidence="2 3">ATCC BAA-1513</strain>
    </source>
</reference>
<dbReference type="InterPro" id="IPR055942">
    <property type="entry name" value="DUF7520"/>
</dbReference>
<proteinExistence type="predicted"/>
<feature type="transmembrane region" description="Helical" evidence="1">
    <location>
        <begin position="38"/>
        <end position="60"/>
    </location>
</feature>
<comment type="caution">
    <text evidence="2">The sequence shown here is derived from an EMBL/GenBank/DDBJ whole genome shotgun (WGS) entry which is preliminary data.</text>
</comment>
<dbReference type="EMBL" id="AOLK01000014">
    <property type="protein sequence ID" value="ELZ86513.1"/>
    <property type="molecule type" value="Genomic_DNA"/>
</dbReference>
<keyword evidence="1" id="KW-0812">Transmembrane</keyword>
<evidence type="ECO:0000313" key="3">
    <source>
        <dbReference type="Proteomes" id="UP000011612"/>
    </source>
</evidence>
<keyword evidence="1" id="KW-1133">Transmembrane helix</keyword>
<dbReference type="Proteomes" id="UP000011612">
    <property type="component" value="Unassembled WGS sequence"/>
</dbReference>
<name>M0HS06_HALEO</name>
<dbReference type="PATRIC" id="fig|1230453.4.peg.1300"/>
<gene>
    <name evidence="2" type="ORF">C453_06738</name>
</gene>
<keyword evidence="1" id="KW-0472">Membrane</keyword>
<dbReference type="Pfam" id="PF24364">
    <property type="entry name" value="DUF7520"/>
    <property type="match status" value="1"/>
</dbReference>
<accession>M0HS06</accession>
<keyword evidence="3" id="KW-1185">Reference proteome</keyword>